<gene>
    <name evidence="1" type="ORF">B0J11DRAFT_508019</name>
</gene>
<dbReference type="Proteomes" id="UP000700596">
    <property type="component" value="Unassembled WGS sequence"/>
</dbReference>
<keyword evidence="2" id="KW-1185">Reference proteome</keyword>
<dbReference type="EMBL" id="JAGMWT010000010">
    <property type="protein sequence ID" value="KAH7120975.1"/>
    <property type="molecule type" value="Genomic_DNA"/>
</dbReference>
<name>A0A9P9DHZ7_9PLEO</name>
<sequence length="229" mass="26716">MIDPLPTIGLCTKIISFAEFNFKVVSADRDNRSLTIDKHKPTSRFFEPVDSTSEFKRKSIYHIQNLRSNGWIFGPQPTQFPHWLKDENATPDWERHIDINEVRLNTIKHARTLRWETPDLVPQVCPNRLKHESRNIQDLNATQERVALHIVGSKFCLFIDGFDEYDGSEEEVLKVFSLLSSSLHIKICASGRPRTLFQEFFKDKRNNLDIAQFTKNDINGSIYNRLNRN</sequence>
<protein>
    <submittedName>
        <fullName evidence="1">Uncharacterized protein</fullName>
    </submittedName>
</protein>
<dbReference type="OrthoDB" id="443402at2759"/>
<accession>A0A9P9DHZ7</accession>
<evidence type="ECO:0000313" key="1">
    <source>
        <dbReference type="EMBL" id="KAH7120975.1"/>
    </source>
</evidence>
<dbReference type="AlphaFoldDB" id="A0A9P9DHZ7"/>
<reference evidence="1" key="1">
    <citation type="journal article" date="2021" name="Nat. Commun.">
        <title>Genetic determinants of endophytism in the Arabidopsis root mycobiome.</title>
        <authorList>
            <person name="Mesny F."/>
            <person name="Miyauchi S."/>
            <person name="Thiergart T."/>
            <person name="Pickel B."/>
            <person name="Atanasova L."/>
            <person name="Karlsson M."/>
            <person name="Huettel B."/>
            <person name="Barry K.W."/>
            <person name="Haridas S."/>
            <person name="Chen C."/>
            <person name="Bauer D."/>
            <person name="Andreopoulos W."/>
            <person name="Pangilinan J."/>
            <person name="LaButti K."/>
            <person name="Riley R."/>
            <person name="Lipzen A."/>
            <person name="Clum A."/>
            <person name="Drula E."/>
            <person name="Henrissat B."/>
            <person name="Kohler A."/>
            <person name="Grigoriev I.V."/>
            <person name="Martin F.M."/>
            <person name="Hacquard S."/>
        </authorList>
    </citation>
    <scope>NUCLEOTIDE SEQUENCE</scope>
    <source>
        <strain evidence="1">MPI-CAGE-CH-0243</strain>
    </source>
</reference>
<proteinExistence type="predicted"/>
<evidence type="ECO:0000313" key="2">
    <source>
        <dbReference type="Proteomes" id="UP000700596"/>
    </source>
</evidence>
<comment type="caution">
    <text evidence="1">The sequence shown here is derived from an EMBL/GenBank/DDBJ whole genome shotgun (WGS) entry which is preliminary data.</text>
</comment>
<organism evidence="1 2">
    <name type="scientific">Dendryphion nanum</name>
    <dbReference type="NCBI Taxonomy" id="256645"/>
    <lineage>
        <taxon>Eukaryota</taxon>
        <taxon>Fungi</taxon>
        <taxon>Dikarya</taxon>
        <taxon>Ascomycota</taxon>
        <taxon>Pezizomycotina</taxon>
        <taxon>Dothideomycetes</taxon>
        <taxon>Pleosporomycetidae</taxon>
        <taxon>Pleosporales</taxon>
        <taxon>Torulaceae</taxon>
        <taxon>Dendryphion</taxon>
    </lineage>
</organism>
<dbReference type="PANTHER" id="PTHR10039">
    <property type="entry name" value="AMELOGENIN"/>
    <property type="match status" value="1"/>
</dbReference>
<dbReference type="PANTHER" id="PTHR10039:SF5">
    <property type="entry name" value="NACHT DOMAIN-CONTAINING PROTEIN"/>
    <property type="match status" value="1"/>
</dbReference>